<evidence type="ECO:0000256" key="11">
    <source>
        <dbReference type="ARBA" id="ARBA00022833"/>
    </source>
</evidence>
<dbReference type="InterPro" id="IPR058199">
    <property type="entry name" value="BlaB//VIM/IMP-1"/>
</dbReference>
<dbReference type="Gene3D" id="3.60.15.10">
    <property type="entry name" value="Ribonuclease Z/Hydroxyacylglutathione hydrolase-like"/>
    <property type="match status" value="1"/>
</dbReference>
<protein>
    <recommendedName>
        <fullName evidence="6">beta-lactamase</fullName>
        <ecNumber evidence="6">3.5.2.6</ecNumber>
    </recommendedName>
</protein>
<dbReference type="GO" id="GO:0042597">
    <property type="term" value="C:periplasmic space"/>
    <property type="evidence" value="ECO:0007669"/>
    <property type="project" value="UniProtKB-SubCell"/>
</dbReference>
<dbReference type="InterPro" id="IPR036866">
    <property type="entry name" value="RibonucZ/Hydroxyglut_hydro"/>
</dbReference>
<dbReference type="SMART" id="SM00849">
    <property type="entry name" value="Lactamase_B"/>
    <property type="match status" value="1"/>
</dbReference>
<evidence type="ECO:0000256" key="7">
    <source>
        <dbReference type="ARBA" id="ARBA00022723"/>
    </source>
</evidence>
<dbReference type="PROSITE" id="PS00744">
    <property type="entry name" value="BETA_LACTAMASE_B_2"/>
    <property type="match status" value="1"/>
</dbReference>
<dbReference type="Pfam" id="PF00753">
    <property type="entry name" value="Lactamase_B"/>
    <property type="match status" value="1"/>
</dbReference>
<comment type="subcellular location">
    <subcellularLocation>
        <location evidence="3">Periplasm</location>
    </subcellularLocation>
</comment>
<comment type="catalytic activity">
    <reaction evidence="1">
        <text>a beta-lactam + H2O = a substituted beta-amino acid</text>
        <dbReference type="Rhea" id="RHEA:20401"/>
        <dbReference type="ChEBI" id="CHEBI:15377"/>
        <dbReference type="ChEBI" id="CHEBI:35627"/>
        <dbReference type="ChEBI" id="CHEBI:140347"/>
        <dbReference type="EC" id="3.5.2.6"/>
    </reaction>
</comment>
<dbReference type="EC" id="3.5.2.6" evidence="6"/>
<reference evidence="14 15" key="1">
    <citation type="submission" date="2021-05" db="EMBL/GenBank/DDBJ databases">
        <title>Comparative genomic studies on the polysaccharide-degrading batcterial strains of the Flammeovirga genus.</title>
        <authorList>
            <person name="Zewei F."/>
            <person name="Zheng Z."/>
            <person name="Yu L."/>
            <person name="Ruyue G."/>
            <person name="Yanhong M."/>
            <person name="Yuanyuan C."/>
            <person name="Jingyan G."/>
            <person name="Wenjun H."/>
        </authorList>
    </citation>
    <scope>NUCLEOTIDE SEQUENCE [LARGE SCALE GENOMIC DNA]</scope>
    <source>
        <strain evidence="14 15">NBRC:100898</strain>
    </source>
</reference>
<dbReference type="SUPFAM" id="SSF56281">
    <property type="entry name" value="Metallo-hydrolase/oxidoreductase"/>
    <property type="match status" value="1"/>
</dbReference>
<evidence type="ECO:0000256" key="2">
    <source>
        <dbReference type="ARBA" id="ARBA00001947"/>
    </source>
</evidence>
<evidence type="ECO:0000259" key="13">
    <source>
        <dbReference type="SMART" id="SM00849"/>
    </source>
</evidence>
<dbReference type="Proteomes" id="UP000678679">
    <property type="component" value="Chromosome 1"/>
</dbReference>
<evidence type="ECO:0000256" key="9">
    <source>
        <dbReference type="ARBA" id="ARBA00022764"/>
    </source>
</evidence>
<evidence type="ECO:0000313" key="14">
    <source>
        <dbReference type="EMBL" id="QWG03663.1"/>
    </source>
</evidence>
<name>A0AAX1NCB1_9BACT</name>
<dbReference type="PROSITE" id="PS51257">
    <property type="entry name" value="PROKAR_LIPOPROTEIN"/>
    <property type="match status" value="1"/>
</dbReference>
<keyword evidence="11" id="KW-0862">Zinc</keyword>
<evidence type="ECO:0000256" key="8">
    <source>
        <dbReference type="ARBA" id="ARBA00022729"/>
    </source>
</evidence>
<evidence type="ECO:0000256" key="6">
    <source>
        <dbReference type="ARBA" id="ARBA00012865"/>
    </source>
</evidence>
<evidence type="ECO:0000256" key="4">
    <source>
        <dbReference type="ARBA" id="ARBA00005250"/>
    </source>
</evidence>
<dbReference type="InterPro" id="IPR001018">
    <property type="entry name" value="Beta-lactamase_class-B_CS"/>
</dbReference>
<dbReference type="InterPro" id="IPR001279">
    <property type="entry name" value="Metallo-B-lactamas"/>
</dbReference>
<evidence type="ECO:0000313" key="15">
    <source>
        <dbReference type="Proteomes" id="UP000678679"/>
    </source>
</evidence>
<comment type="similarity">
    <text evidence="4">Belongs to the metallo-beta-lactamase superfamily. Class-B beta-lactamase family.</text>
</comment>
<evidence type="ECO:0000256" key="3">
    <source>
        <dbReference type="ARBA" id="ARBA00004418"/>
    </source>
</evidence>
<keyword evidence="7" id="KW-0479">Metal-binding</keyword>
<dbReference type="GO" id="GO:0046677">
    <property type="term" value="P:response to antibiotic"/>
    <property type="evidence" value="ECO:0007669"/>
    <property type="project" value="UniProtKB-KW"/>
</dbReference>
<dbReference type="PANTHER" id="PTHR42951">
    <property type="entry name" value="METALLO-BETA-LACTAMASE DOMAIN-CONTAINING"/>
    <property type="match status" value="1"/>
</dbReference>
<evidence type="ECO:0000256" key="5">
    <source>
        <dbReference type="ARBA" id="ARBA00011245"/>
    </source>
</evidence>
<evidence type="ECO:0000256" key="1">
    <source>
        <dbReference type="ARBA" id="ARBA00001526"/>
    </source>
</evidence>
<dbReference type="EMBL" id="CP076132">
    <property type="protein sequence ID" value="QWG03663.1"/>
    <property type="molecule type" value="Genomic_DNA"/>
</dbReference>
<evidence type="ECO:0000256" key="10">
    <source>
        <dbReference type="ARBA" id="ARBA00022801"/>
    </source>
</evidence>
<keyword evidence="8" id="KW-0732">Signal</keyword>
<dbReference type="InterPro" id="IPR050855">
    <property type="entry name" value="NDM-1-like"/>
</dbReference>
<keyword evidence="9" id="KW-0574">Periplasm</keyword>
<keyword evidence="12" id="KW-0046">Antibiotic resistance</keyword>
<sequence length="242" mass="27228">MKTKFLLSITLLLLFSCDYNTPKLYQTETLKLQAISEHVWQHTSYLNTQSFGKVECNGILVIDDEEAVLIDTPTDAESTEELYNWLQENDIELKAVVPTHFHVDCTAGLNFLHKKGVESYGSYLTLLNASRHHQPIPQNAFKDSLTIMVDDHEVKFKYFGKGHTTDNITAYIPSDKVLFGGCLVKALGWSKGNLEDADTIAWPESLSELKLAYPDVKKVVPGHGKIGGMDLIDYSIELFTKK</sequence>
<dbReference type="NCBIfam" id="NF033088">
    <property type="entry name" value="bla_subclass_B1"/>
    <property type="match status" value="1"/>
</dbReference>
<dbReference type="GO" id="GO:0017001">
    <property type="term" value="P:antibiotic catabolic process"/>
    <property type="evidence" value="ECO:0007669"/>
    <property type="project" value="InterPro"/>
</dbReference>
<comment type="cofactor">
    <cofactor evidence="2">
        <name>Zn(2+)</name>
        <dbReference type="ChEBI" id="CHEBI:29105"/>
    </cofactor>
</comment>
<dbReference type="GO" id="GO:0008270">
    <property type="term" value="F:zinc ion binding"/>
    <property type="evidence" value="ECO:0007669"/>
    <property type="project" value="InterPro"/>
</dbReference>
<evidence type="ECO:0000256" key="12">
    <source>
        <dbReference type="ARBA" id="ARBA00023251"/>
    </source>
</evidence>
<dbReference type="GO" id="GO:0008800">
    <property type="term" value="F:beta-lactamase activity"/>
    <property type="evidence" value="ECO:0007669"/>
    <property type="project" value="UniProtKB-EC"/>
</dbReference>
<keyword evidence="10 14" id="KW-0378">Hydrolase</keyword>
<accession>A0AAX1NCB1</accession>
<comment type="subunit">
    <text evidence="5">Monomer.</text>
</comment>
<organism evidence="14 15">
    <name type="scientific">Flammeovirga yaeyamensis</name>
    <dbReference type="NCBI Taxonomy" id="367791"/>
    <lineage>
        <taxon>Bacteria</taxon>
        <taxon>Pseudomonadati</taxon>
        <taxon>Bacteroidota</taxon>
        <taxon>Cytophagia</taxon>
        <taxon>Cytophagales</taxon>
        <taxon>Flammeovirgaceae</taxon>
        <taxon>Flammeovirga</taxon>
    </lineage>
</organism>
<gene>
    <name evidence="14" type="primary">bla</name>
    <name evidence="14" type="ORF">KMW28_08785</name>
</gene>
<feature type="domain" description="Metallo-beta-lactamase" evidence="13">
    <location>
        <begin position="55"/>
        <end position="223"/>
    </location>
</feature>
<dbReference type="RefSeq" id="WP_066208217.1">
    <property type="nucleotide sequence ID" value="NZ_CP076132.1"/>
</dbReference>
<dbReference type="AlphaFoldDB" id="A0AAX1NCB1"/>
<keyword evidence="15" id="KW-1185">Reference proteome</keyword>
<dbReference type="KEGG" id="fya:KMW28_08785"/>
<proteinExistence type="inferred from homology"/>
<dbReference type="PANTHER" id="PTHR42951:SF4">
    <property type="entry name" value="ACYL-COENZYME A THIOESTERASE MBLAC2"/>
    <property type="match status" value="1"/>
</dbReference>